<keyword evidence="2 10" id="KW-0547">Nucleotide-binding</keyword>
<feature type="binding site" evidence="10">
    <location>
        <begin position="26"/>
        <end position="33"/>
    </location>
    <ligand>
        <name>ATP</name>
        <dbReference type="ChEBI" id="CHEBI:30616"/>
    </ligand>
</feature>
<comment type="similarity">
    <text evidence="1 11">Belongs to the helicase family. UvrD subfamily.</text>
</comment>
<dbReference type="InterPro" id="IPR014016">
    <property type="entry name" value="UvrD-like_ATP-bd"/>
</dbReference>
<accession>A0ABV1CQR5</accession>
<evidence type="ECO:0000256" key="2">
    <source>
        <dbReference type="ARBA" id="ARBA00022741"/>
    </source>
</evidence>
<dbReference type="InterPro" id="IPR014017">
    <property type="entry name" value="DNA_helicase_UvrD-like_C"/>
</dbReference>
<keyword evidence="6 11" id="KW-0238">DNA-binding</keyword>
<keyword evidence="7" id="KW-0413">Isomerase</keyword>
<dbReference type="GO" id="GO:0003678">
    <property type="term" value="F:DNA helicase activity"/>
    <property type="evidence" value="ECO:0007669"/>
    <property type="project" value="UniProtKB-EC"/>
</dbReference>
<keyword evidence="5 10" id="KW-0067">ATP-binding</keyword>
<evidence type="ECO:0000256" key="10">
    <source>
        <dbReference type="PROSITE-ProRule" id="PRU00560"/>
    </source>
</evidence>
<organism evidence="14 15">
    <name type="scientific">Blautia acetigignens</name>
    <dbReference type="NCBI Taxonomy" id="2981783"/>
    <lineage>
        <taxon>Bacteria</taxon>
        <taxon>Bacillati</taxon>
        <taxon>Bacillota</taxon>
        <taxon>Clostridia</taxon>
        <taxon>Lachnospirales</taxon>
        <taxon>Lachnospiraceae</taxon>
        <taxon>Blautia</taxon>
    </lineage>
</organism>
<keyword evidence="4 10" id="KW-0347">Helicase</keyword>
<dbReference type="EMBL" id="JBBNFW010000177">
    <property type="protein sequence ID" value="MEQ2413842.1"/>
    <property type="molecule type" value="Genomic_DNA"/>
</dbReference>
<dbReference type="Pfam" id="PF13361">
    <property type="entry name" value="UvrD_C"/>
    <property type="match status" value="1"/>
</dbReference>
<feature type="domain" description="UvrD-like helicase C-terminal" evidence="13">
    <location>
        <begin position="286"/>
        <end position="564"/>
    </location>
</feature>
<sequence>MSIYDTLNPPQREAVAQTEGPVLILAGAGSGKTRVLTHRIAYLMEEMGVNPWNILAITFTNKAAQEMRERVDKLVGFGSESIWVSTFHSACVRILRRHIDNLGYDTNFTIYDTDDQKSLMKDVCRKLNIDTKVYKERSLLAQISHAKDELLTPDDMEMKAAGDYNMKKVASVYREYQAALRKNNALDFDDLIVKTVELFQNCGAVLEYYQERFKYIMVDEYQDTNTAQFKFISLLAQKYENLCVVGDDDQSIYKFRGANIGNILGFERVFPDAKVIRLEQNYRSTKNILNAANQVIANNTERKAKTLWTENEEGSKVHFRQFFNAYEEAEYVAGEIGRMKREGMGSYRDCAILYRTNAQSRIFEEKFIAANIPYKLVGGVNFYARKEIKDLLCYLKTIDNARDDLAVQRIINVPKRGIGATTLGRVQDYADNMGISLYEALRVAEEVPSIGRSLSKIDGFVTFIQSLKSKADVLSVEELLQEVIDDTGYVAELEAEDTEESRARIENIDELISKTVAYQEAMEEQNQPATLSGFLEEVALVADIDTVDPDQDYVLLMTLHSAKGLEFPKVFMVGMEDGIFPSHMTISYGDDGELEEERRLCYVGITRAMKDLTLTCAQQRMIRGETQYNKVSRFVREIPRELVDLGHTIQEKKPKAEDLIPTPTKYSKMKEILQSRNYKPREFKVTKSGSLDYEVGDTVRHIKFGVGIVKEIVEGGRDYEVTVEFDKVGVKKMFASFAKLKKI</sequence>
<evidence type="ECO:0000256" key="1">
    <source>
        <dbReference type="ARBA" id="ARBA00009922"/>
    </source>
</evidence>
<dbReference type="InterPro" id="IPR005751">
    <property type="entry name" value="ATP-dep_DNA_helicase_PcrA"/>
</dbReference>
<evidence type="ECO:0000256" key="11">
    <source>
        <dbReference type="RuleBase" id="RU364053"/>
    </source>
</evidence>
<dbReference type="PROSITE" id="PS51217">
    <property type="entry name" value="UVRD_HELICASE_CTER"/>
    <property type="match status" value="1"/>
</dbReference>
<dbReference type="InterPro" id="IPR027417">
    <property type="entry name" value="P-loop_NTPase"/>
</dbReference>
<keyword evidence="3 10" id="KW-0378">Hydrolase</keyword>
<dbReference type="NCBIfam" id="TIGR01073">
    <property type="entry name" value="pcrA"/>
    <property type="match status" value="1"/>
</dbReference>
<evidence type="ECO:0000259" key="12">
    <source>
        <dbReference type="PROSITE" id="PS51198"/>
    </source>
</evidence>
<evidence type="ECO:0000256" key="8">
    <source>
        <dbReference type="ARBA" id="ARBA00034617"/>
    </source>
</evidence>
<dbReference type="PANTHER" id="PTHR11070">
    <property type="entry name" value="UVRD / RECB / PCRA DNA HELICASE FAMILY MEMBER"/>
    <property type="match status" value="1"/>
</dbReference>
<proteinExistence type="inferred from homology"/>
<dbReference type="Gene3D" id="3.40.50.300">
    <property type="entry name" value="P-loop containing nucleotide triphosphate hydrolases"/>
    <property type="match status" value="2"/>
</dbReference>
<dbReference type="InterPro" id="IPR013986">
    <property type="entry name" value="DExx_box_DNA_helicase_dom_sf"/>
</dbReference>
<keyword evidence="15" id="KW-1185">Reference proteome</keyword>
<feature type="domain" description="UvrD-like helicase ATP-binding" evidence="12">
    <location>
        <begin position="5"/>
        <end position="285"/>
    </location>
</feature>
<reference evidence="14 15" key="1">
    <citation type="submission" date="2024-04" db="EMBL/GenBank/DDBJ databases">
        <title>Human intestinal bacterial collection.</title>
        <authorList>
            <person name="Pauvert C."/>
            <person name="Hitch T.C.A."/>
            <person name="Clavel T."/>
        </authorList>
    </citation>
    <scope>NUCLEOTIDE SEQUENCE [LARGE SCALE GENOMIC DNA]</scope>
    <source>
        <strain evidence="14 15">CLA-AA-H161</strain>
    </source>
</reference>
<protein>
    <recommendedName>
        <fullName evidence="11">ATP-dependent DNA helicase</fullName>
        <ecNumber evidence="11">5.6.2.4</ecNumber>
    </recommendedName>
</protein>
<comment type="caution">
    <text evidence="14">The sequence shown here is derived from an EMBL/GenBank/DDBJ whole genome shotgun (WGS) entry which is preliminary data.</text>
</comment>
<dbReference type="Pfam" id="PF21196">
    <property type="entry name" value="PcrA_UvrD_tudor"/>
    <property type="match status" value="1"/>
</dbReference>
<evidence type="ECO:0000256" key="4">
    <source>
        <dbReference type="ARBA" id="ARBA00022806"/>
    </source>
</evidence>
<dbReference type="RefSeq" id="WP_173765911.1">
    <property type="nucleotide sequence ID" value="NZ_JAOQJM010000001.1"/>
</dbReference>
<evidence type="ECO:0000256" key="6">
    <source>
        <dbReference type="ARBA" id="ARBA00023125"/>
    </source>
</evidence>
<dbReference type="Pfam" id="PF00580">
    <property type="entry name" value="UvrD-helicase"/>
    <property type="match status" value="1"/>
</dbReference>
<dbReference type="EC" id="5.6.2.4" evidence="11"/>
<dbReference type="Proteomes" id="UP001470752">
    <property type="component" value="Unassembled WGS sequence"/>
</dbReference>
<dbReference type="Gene3D" id="1.10.10.160">
    <property type="match status" value="1"/>
</dbReference>
<evidence type="ECO:0000313" key="15">
    <source>
        <dbReference type="Proteomes" id="UP001470752"/>
    </source>
</evidence>
<comment type="catalytic activity">
    <reaction evidence="8">
        <text>Couples ATP hydrolysis with the unwinding of duplex DNA by translocating in the 3'-5' direction.</text>
        <dbReference type="EC" id="5.6.2.4"/>
    </reaction>
</comment>
<dbReference type="CDD" id="cd17932">
    <property type="entry name" value="DEXQc_UvrD"/>
    <property type="match status" value="1"/>
</dbReference>
<evidence type="ECO:0000256" key="9">
    <source>
        <dbReference type="ARBA" id="ARBA00048988"/>
    </source>
</evidence>
<comment type="catalytic activity">
    <reaction evidence="9 11">
        <text>ATP + H2O = ADP + phosphate + H(+)</text>
        <dbReference type="Rhea" id="RHEA:13065"/>
        <dbReference type="ChEBI" id="CHEBI:15377"/>
        <dbReference type="ChEBI" id="CHEBI:15378"/>
        <dbReference type="ChEBI" id="CHEBI:30616"/>
        <dbReference type="ChEBI" id="CHEBI:43474"/>
        <dbReference type="ChEBI" id="CHEBI:456216"/>
        <dbReference type="EC" id="5.6.2.4"/>
    </reaction>
</comment>
<evidence type="ECO:0000256" key="3">
    <source>
        <dbReference type="ARBA" id="ARBA00022801"/>
    </source>
</evidence>
<evidence type="ECO:0000259" key="13">
    <source>
        <dbReference type="PROSITE" id="PS51217"/>
    </source>
</evidence>
<dbReference type="CDD" id="cd18807">
    <property type="entry name" value="SF1_C_UvrD"/>
    <property type="match status" value="1"/>
</dbReference>
<evidence type="ECO:0000256" key="7">
    <source>
        <dbReference type="ARBA" id="ARBA00023235"/>
    </source>
</evidence>
<evidence type="ECO:0000313" key="14">
    <source>
        <dbReference type="EMBL" id="MEQ2413842.1"/>
    </source>
</evidence>
<dbReference type="PROSITE" id="PS51198">
    <property type="entry name" value="UVRD_HELICASE_ATP_BIND"/>
    <property type="match status" value="1"/>
</dbReference>
<name>A0ABV1CQR5_9FIRM</name>
<dbReference type="PANTHER" id="PTHR11070:SF2">
    <property type="entry name" value="ATP-DEPENDENT DNA HELICASE SRS2"/>
    <property type="match status" value="1"/>
</dbReference>
<dbReference type="GO" id="GO:0016787">
    <property type="term" value="F:hydrolase activity"/>
    <property type="evidence" value="ECO:0007669"/>
    <property type="project" value="UniProtKB-KW"/>
</dbReference>
<dbReference type="InterPro" id="IPR000212">
    <property type="entry name" value="DNA_helicase_UvrD/REP"/>
</dbReference>
<dbReference type="Gene3D" id="1.10.486.10">
    <property type="entry name" value="PCRA, domain 4"/>
    <property type="match status" value="1"/>
</dbReference>
<dbReference type="SUPFAM" id="SSF52540">
    <property type="entry name" value="P-loop containing nucleoside triphosphate hydrolases"/>
    <property type="match status" value="1"/>
</dbReference>
<evidence type="ECO:0000256" key="5">
    <source>
        <dbReference type="ARBA" id="ARBA00022840"/>
    </source>
</evidence>
<gene>
    <name evidence="14" type="primary">pcrA</name>
    <name evidence="14" type="ORF">AAAX94_12550</name>
</gene>